<feature type="non-terminal residue" evidence="2">
    <location>
        <position position="1"/>
    </location>
</feature>
<sequence length="190" mass="20934">HLQEANKLLDRVNIAKSETEIALKSIQNNVDKLDDTLDSLRGFDQQIDDSKALSDAAIKRLPDINATIQAAVSSNAKTQSTLEIVSKGHKNTLGTIDELQNIINNLEDTLDSLPPQADVATEATRLNEESKDLKTNLEGAAADMDFQLEDARHLNATAQEVISDNSSPVRHEPYHNLIGECLLCRLLLQR</sequence>
<organism evidence="2">
    <name type="scientific">Nothobranchius rachovii</name>
    <name type="common">bluefin notho</name>
    <dbReference type="NCBI Taxonomy" id="451742"/>
    <lineage>
        <taxon>Eukaryota</taxon>
        <taxon>Metazoa</taxon>
        <taxon>Chordata</taxon>
        <taxon>Craniata</taxon>
        <taxon>Vertebrata</taxon>
        <taxon>Euteleostomi</taxon>
        <taxon>Actinopterygii</taxon>
        <taxon>Neopterygii</taxon>
        <taxon>Teleostei</taxon>
        <taxon>Neoteleostei</taxon>
        <taxon>Acanthomorphata</taxon>
        <taxon>Ovalentaria</taxon>
        <taxon>Atherinomorphae</taxon>
        <taxon>Cyprinodontiformes</taxon>
        <taxon>Nothobranchiidae</taxon>
        <taxon>Nothobranchius</taxon>
    </lineage>
</organism>
<reference evidence="2" key="1">
    <citation type="submission" date="2016-05" db="EMBL/GenBank/DDBJ databases">
        <authorList>
            <person name="Lavstsen T."/>
            <person name="Jespersen J.S."/>
        </authorList>
    </citation>
    <scope>NUCLEOTIDE SEQUENCE</scope>
    <source>
        <tissue evidence="2">Brain</tissue>
    </source>
</reference>
<proteinExistence type="predicted"/>
<protein>
    <submittedName>
        <fullName evidence="2">Laminin, gamma 2</fullName>
    </submittedName>
</protein>
<feature type="coiled-coil region" evidence="1">
    <location>
        <begin position="89"/>
        <end position="143"/>
    </location>
</feature>
<evidence type="ECO:0000256" key="1">
    <source>
        <dbReference type="SAM" id="Coils"/>
    </source>
</evidence>
<keyword evidence="1" id="KW-0175">Coiled coil</keyword>
<feature type="non-terminal residue" evidence="2">
    <location>
        <position position="190"/>
    </location>
</feature>
<reference evidence="2" key="2">
    <citation type="submission" date="2016-06" db="EMBL/GenBank/DDBJ databases">
        <title>The genome of a short-lived fish provides insights into sex chromosome evolution and the genetic control of aging.</title>
        <authorList>
            <person name="Reichwald K."/>
            <person name="Felder M."/>
            <person name="Petzold A."/>
            <person name="Koch P."/>
            <person name="Groth M."/>
            <person name="Platzer M."/>
        </authorList>
    </citation>
    <scope>NUCLEOTIDE SEQUENCE</scope>
    <source>
        <tissue evidence="2">Brain</tissue>
    </source>
</reference>
<name>A0A1A8QCP7_9TELE</name>
<accession>A0A1A8QCP7</accession>
<dbReference type="AlphaFoldDB" id="A0A1A8QCP7"/>
<evidence type="ECO:0000313" key="2">
    <source>
        <dbReference type="EMBL" id="SBR91296.1"/>
    </source>
</evidence>
<gene>
    <name evidence="2" type="primary">LAMC2</name>
</gene>
<dbReference type="EMBL" id="HAEH01011066">
    <property type="protein sequence ID" value="SBR91296.1"/>
    <property type="molecule type" value="Transcribed_RNA"/>
</dbReference>